<dbReference type="CDD" id="cd04745">
    <property type="entry name" value="LbH_paaY_like"/>
    <property type="match status" value="1"/>
</dbReference>
<name>A0A5J6F4U4_9ACTN</name>
<dbReference type="KEGG" id="snk:CP967_04250"/>
<dbReference type="InterPro" id="IPR050484">
    <property type="entry name" value="Transf_Hexapept/Carb_Anhydrase"/>
</dbReference>
<dbReference type="PANTHER" id="PTHR13061">
    <property type="entry name" value="DYNACTIN SUBUNIT P25"/>
    <property type="match status" value="1"/>
</dbReference>
<protein>
    <submittedName>
        <fullName evidence="2">Transferase hexapeptide repeat family protein</fullName>
    </submittedName>
</protein>
<gene>
    <name evidence="2" type="ORF">CP967_04250</name>
</gene>
<dbReference type="SUPFAM" id="SSF51161">
    <property type="entry name" value="Trimeric LpxA-like enzymes"/>
    <property type="match status" value="1"/>
</dbReference>
<proteinExistence type="predicted"/>
<evidence type="ECO:0000313" key="3">
    <source>
        <dbReference type="Proteomes" id="UP000326178"/>
    </source>
</evidence>
<dbReference type="InterPro" id="IPR011004">
    <property type="entry name" value="Trimer_LpxA-like_sf"/>
</dbReference>
<feature type="region of interest" description="Disordered" evidence="1">
    <location>
        <begin position="171"/>
        <end position="223"/>
    </location>
</feature>
<dbReference type="InterPro" id="IPR001451">
    <property type="entry name" value="Hexapep"/>
</dbReference>
<dbReference type="EMBL" id="CP023702">
    <property type="protein sequence ID" value="QEU71271.1"/>
    <property type="molecule type" value="Genomic_DNA"/>
</dbReference>
<accession>A0A5J6F4U4</accession>
<sequence length="223" mass="22855">MPLYAFEGRFPEIAPTAFVHPDSVLTGDVLVGGHCYLGPGASLRGDFGRIVVGEGANIQDNCVLHCFPGREVRVGADGHIGHGSVLHGCRVGPGVLVGMNAVVMDDAELGAGAVIGAGCVVPAGMAVPERHLVVGVPAKILRELTADELEWKARGTATYQELAVRCVTGLSTVRPKSGPPPGDSPAHVAGWRHVPLHDHRAGASATEATGTPAPPDGPGRDLG</sequence>
<dbReference type="RefSeq" id="WP_150486634.1">
    <property type="nucleotide sequence ID" value="NZ_BMUV01000007.1"/>
</dbReference>
<dbReference type="OrthoDB" id="9803036at2"/>
<organism evidence="2 3">
    <name type="scientific">Streptomyces nitrosporeus</name>
    <dbReference type="NCBI Taxonomy" id="28894"/>
    <lineage>
        <taxon>Bacteria</taxon>
        <taxon>Bacillati</taxon>
        <taxon>Actinomycetota</taxon>
        <taxon>Actinomycetes</taxon>
        <taxon>Kitasatosporales</taxon>
        <taxon>Streptomycetaceae</taxon>
        <taxon>Streptomyces</taxon>
    </lineage>
</organism>
<evidence type="ECO:0000313" key="2">
    <source>
        <dbReference type="EMBL" id="QEU71271.1"/>
    </source>
</evidence>
<evidence type="ECO:0000256" key="1">
    <source>
        <dbReference type="SAM" id="MobiDB-lite"/>
    </source>
</evidence>
<feature type="compositionally biased region" description="Low complexity" evidence="1">
    <location>
        <begin position="202"/>
        <end position="211"/>
    </location>
</feature>
<dbReference type="Proteomes" id="UP000326178">
    <property type="component" value="Chromosome"/>
</dbReference>
<dbReference type="Pfam" id="PF00132">
    <property type="entry name" value="Hexapep"/>
    <property type="match status" value="1"/>
</dbReference>
<keyword evidence="3" id="KW-1185">Reference proteome</keyword>
<dbReference type="PANTHER" id="PTHR13061:SF29">
    <property type="entry name" value="GAMMA CARBONIC ANHYDRASE-LIKE 1, MITOCHONDRIAL-RELATED"/>
    <property type="match status" value="1"/>
</dbReference>
<dbReference type="GO" id="GO:0016740">
    <property type="term" value="F:transferase activity"/>
    <property type="evidence" value="ECO:0007669"/>
    <property type="project" value="UniProtKB-KW"/>
</dbReference>
<dbReference type="Gene3D" id="2.160.10.10">
    <property type="entry name" value="Hexapeptide repeat proteins"/>
    <property type="match status" value="1"/>
</dbReference>
<keyword evidence="2" id="KW-0808">Transferase</keyword>
<dbReference type="AlphaFoldDB" id="A0A5J6F4U4"/>
<reference evidence="2 3" key="1">
    <citation type="submission" date="2017-09" db="EMBL/GenBank/DDBJ databases">
        <authorList>
            <person name="Lee N."/>
            <person name="Cho B.-K."/>
        </authorList>
    </citation>
    <scope>NUCLEOTIDE SEQUENCE [LARGE SCALE GENOMIC DNA]</scope>
    <source>
        <strain evidence="2 3">ATCC 12769</strain>
    </source>
</reference>